<dbReference type="AlphaFoldDB" id="A0A6J1YQR3"/>
<feature type="region of interest" description="Disordered" evidence="1">
    <location>
        <begin position="259"/>
        <end position="299"/>
    </location>
</feature>
<protein>
    <submittedName>
        <fullName evidence="3">Uncharacterized protein LOC113596832 isoform X1</fullName>
    </submittedName>
</protein>
<dbReference type="Gene3D" id="1.20.870.10">
    <property type="entry name" value="Son of sevenless (SoS) protein Chain: S domain 1"/>
    <property type="match status" value="1"/>
</dbReference>
<proteinExistence type="predicted"/>
<accession>A0A6J1YQR3</accession>
<dbReference type="GeneID" id="113596832"/>
<reference evidence="3" key="1">
    <citation type="submission" date="2025-08" db="UniProtKB">
        <authorList>
            <consortium name="RefSeq"/>
        </authorList>
    </citation>
    <scope>IDENTIFICATION</scope>
    <source>
        <tissue evidence="3">Blood</tissue>
    </source>
</reference>
<organism evidence="2 3">
    <name type="scientific">Acinonyx jubatus</name>
    <name type="common">Cheetah</name>
    <dbReference type="NCBI Taxonomy" id="32536"/>
    <lineage>
        <taxon>Eukaryota</taxon>
        <taxon>Metazoa</taxon>
        <taxon>Chordata</taxon>
        <taxon>Craniata</taxon>
        <taxon>Vertebrata</taxon>
        <taxon>Euteleostomi</taxon>
        <taxon>Mammalia</taxon>
        <taxon>Eutheria</taxon>
        <taxon>Laurasiatheria</taxon>
        <taxon>Carnivora</taxon>
        <taxon>Feliformia</taxon>
        <taxon>Felidae</taxon>
        <taxon>Felinae</taxon>
        <taxon>Acinonyx</taxon>
    </lineage>
</organism>
<feature type="compositionally biased region" description="Basic and acidic residues" evidence="1">
    <location>
        <begin position="281"/>
        <end position="290"/>
    </location>
</feature>
<keyword evidence="2" id="KW-1185">Reference proteome</keyword>
<dbReference type="RefSeq" id="XP_026907501.1">
    <property type="nucleotide sequence ID" value="XM_027051700.2"/>
</dbReference>
<sequence length="299" mass="32182">MCLCSPAWRLSDRRGLHGAHGTLKLHVVWGVERAQPLGTRPSVRPPCGAHALVCTDTCPPMLARVAQNHTGTTRGGPVSTRPLPGLGQGCVVEVPAVFRFPRFVIYKVRGTGRPLAHLKYENAVYGKPTCENDPALPLHETQRVWTASADTLRQLGDPEQCSLLCLPLPAHLPKERHHPRGPGPAAQKGYGRCDALTASSRYGCILPYSDEDGGPQDQLKNAISSILGTWLDQYSEDFCQPPDWSVSHLEAAGGEGRTLKTAGQGCDASGPAAGRCLRRANSGDRQEAGQRGRLLPLLD</sequence>
<evidence type="ECO:0000313" key="3">
    <source>
        <dbReference type="RefSeq" id="XP_026907501.1"/>
    </source>
</evidence>
<dbReference type="KEGG" id="aju:113596832"/>
<evidence type="ECO:0000313" key="2">
    <source>
        <dbReference type="Proteomes" id="UP001652583"/>
    </source>
</evidence>
<gene>
    <name evidence="3" type="primary">LOC113596832</name>
</gene>
<name>A0A6J1YQR3_ACIJB</name>
<dbReference type="Proteomes" id="UP001652583">
    <property type="component" value="Chromosome D4"/>
</dbReference>
<evidence type="ECO:0000256" key="1">
    <source>
        <dbReference type="SAM" id="MobiDB-lite"/>
    </source>
</evidence>